<evidence type="ECO:0000256" key="1">
    <source>
        <dbReference type="ARBA" id="ARBA00004236"/>
    </source>
</evidence>
<dbReference type="FunFam" id="3.40.50.1240:FF:000014">
    <property type="entry name" value="Multiple inositol polyphosphate phosphatase 1"/>
    <property type="match status" value="1"/>
</dbReference>
<evidence type="ECO:0000313" key="18">
    <source>
        <dbReference type="EnsemblMetazoa" id="GPPI020602-PA"/>
    </source>
</evidence>
<reference evidence="19" key="1">
    <citation type="submission" date="2015-01" db="EMBL/GenBank/DDBJ databases">
        <authorList>
            <person name="Aksoy S."/>
            <person name="Warren W."/>
            <person name="Wilson R.K."/>
        </authorList>
    </citation>
    <scope>NUCLEOTIDE SEQUENCE [LARGE SCALE GENOMIC DNA]</scope>
    <source>
        <strain evidence="19">IAEA</strain>
    </source>
</reference>
<name>A0A1B0B6P5_9MUSC</name>
<evidence type="ECO:0000256" key="10">
    <source>
        <dbReference type="ARBA" id="ARBA00023180"/>
    </source>
</evidence>
<evidence type="ECO:0000256" key="17">
    <source>
        <dbReference type="SAM" id="Phobius"/>
    </source>
</evidence>
<accession>A0A1B0B6P5</accession>
<protein>
    <recommendedName>
        <fullName evidence="5">Multiple inositol polyphosphate phosphatase 1</fullName>
        <ecNumber evidence="4">3.1.3.62</ecNumber>
        <ecNumber evidence="3">3.1.3.80</ecNumber>
    </recommendedName>
    <alternativeName>
        <fullName evidence="11">2,3-bisphosphoglycerate 3-phosphatase</fullName>
    </alternativeName>
</protein>
<dbReference type="AlphaFoldDB" id="A0A1B0B6P5"/>
<comment type="similarity">
    <text evidence="2">Belongs to the histidine acid phosphatase family. MINPP1 subfamily.</text>
</comment>
<evidence type="ECO:0000256" key="5">
    <source>
        <dbReference type="ARBA" id="ARBA00018097"/>
    </source>
</evidence>
<dbReference type="Proteomes" id="UP000092460">
    <property type="component" value="Unassembled WGS sequence"/>
</dbReference>
<dbReference type="GO" id="GO:0005886">
    <property type="term" value="C:plasma membrane"/>
    <property type="evidence" value="ECO:0007669"/>
    <property type="project" value="UniProtKB-SubCell"/>
</dbReference>
<comment type="catalytic activity">
    <reaction evidence="14">
        <text>1D-myo-inositol hexakisphosphate + H2O = 1D-myo-inositol 1,2,4,5,6-pentakisphosphate + phosphate</text>
        <dbReference type="Rhea" id="RHEA:16989"/>
        <dbReference type="ChEBI" id="CHEBI:15377"/>
        <dbReference type="ChEBI" id="CHEBI:43474"/>
        <dbReference type="ChEBI" id="CHEBI:57798"/>
        <dbReference type="ChEBI" id="CHEBI:58130"/>
        <dbReference type="EC" id="3.1.3.62"/>
    </reaction>
    <physiologicalReaction direction="left-to-right" evidence="14">
        <dbReference type="Rhea" id="RHEA:16990"/>
    </physiologicalReaction>
</comment>
<comment type="catalytic activity">
    <reaction evidence="15">
        <text>(2R)-2,3-bisphosphoglycerate + H2O = (2R)-2-phosphoglycerate + phosphate</text>
        <dbReference type="Rhea" id="RHEA:27381"/>
        <dbReference type="ChEBI" id="CHEBI:15377"/>
        <dbReference type="ChEBI" id="CHEBI:43474"/>
        <dbReference type="ChEBI" id="CHEBI:58248"/>
        <dbReference type="ChEBI" id="CHEBI:58289"/>
        <dbReference type="EC" id="3.1.3.80"/>
    </reaction>
    <physiologicalReaction direction="left-to-right" evidence="15">
        <dbReference type="Rhea" id="RHEA:27382"/>
    </physiologicalReaction>
</comment>
<dbReference type="STRING" id="67801.A0A1B0B6P5"/>
<dbReference type="GO" id="GO:0052745">
    <property type="term" value="F:inositol phosphate phosphatase activity"/>
    <property type="evidence" value="ECO:0007669"/>
    <property type="project" value="TreeGrafter"/>
</dbReference>
<feature type="transmembrane region" description="Helical" evidence="17">
    <location>
        <begin position="12"/>
        <end position="37"/>
    </location>
</feature>
<sequence>MSSKIIKNRDAAFIFYFLFFAVMKFFMVVSALFITLFGHALAQFDYCFGKDTERSQTRQFTTKTAYQIIKGTNIDKQYLVPHCLPQKIWIFHRHGTRLPSRSIIEKASRLEELRDAIVKNYRVLRTAPSTNALCQEDLIALQMWKWNSSITPDMEEYLTSQGYEDLRGTARHYQKLYPNVLIKEYNNTYYLFRHTDSQRTTESFKAFTDSLFGMHNNAVAEKIPEEDKLLRPYDYCEPWTANNNDDENSEVNKYKRSVLWNDTLMEISTRLGFQYTLESKDVELMYDICRYEQAWQVDRTSVWCGAFTPPQVTVFEYAEDLKYYYKFGYGSDINAHLNCRIVQNMIEHLGSNALPNVQVSFAHSAGLQTLMSALGINKDDRPLTANNYQSMSERKWKTSNIDPFAGNFVAVKYECNNAPLEKEKVIFFLNQNAVDLDWCHVGLCNWSEVVQRYEHIINADCDSYYCPGVGALSAKPISIAVTLLMSAIIYLINLI</sequence>
<evidence type="ECO:0000313" key="19">
    <source>
        <dbReference type="Proteomes" id="UP000092460"/>
    </source>
</evidence>
<dbReference type="PIRSF" id="PIRSF000894">
    <property type="entry name" value="Acid_phosphatase"/>
    <property type="match status" value="1"/>
</dbReference>
<proteinExistence type="inferred from homology"/>
<dbReference type="Gene3D" id="3.40.50.1240">
    <property type="entry name" value="Phosphoglycerate mutase-like"/>
    <property type="match status" value="1"/>
</dbReference>
<comment type="catalytic activity">
    <reaction evidence="12">
        <text>1D-myo-inositol 1,2,5,6-tetrakisphosphate + H2O = 1D-myo-inositol 1,2,6-trisphosphate + phosphate</text>
        <dbReference type="Rhea" id="RHEA:77119"/>
        <dbReference type="ChEBI" id="CHEBI:15377"/>
        <dbReference type="ChEBI" id="CHEBI:43474"/>
        <dbReference type="ChEBI" id="CHEBI:195535"/>
        <dbReference type="ChEBI" id="CHEBI:195537"/>
        <dbReference type="EC" id="3.1.3.62"/>
    </reaction>
    <physiologicalReaction direction="left-to-right" evidence="12">
        <dbReference type="Rhea" id="RHEA:77120"/>
    </physiologicalReaction>
</comment>
<comment type="subcellular location">
    <subcellularLocation>
        <location evidence="1">Cell membrane</location>
    </subcellularLocation>
</comment>
<dbReference type="InterPro" id="IPR029033">
    <property type="entry name" value="His_PPase_superfam"/>
</dbReference>
<keyword evidence="7" id="KW-0732">Signal</keyword>
<dbReference type="PANTHER" id="PTHR20963">
    <property type="entry name" value="MULTIPLE INOSITOL POLYPHOSPHATE PHOSPHATASE-RELATED"/>
    <property type="match status" value="1"/>
</dbReference>
<keyword evidence="19" id="KW-1185">Reference proteome</keyword>
<evidence type="ECO:0000256" key="11">
    <source>
        <dbReference type="ARBA" id="ARBA00031642"/>
    </source>
</evidence>
<evidence type="ECO:0000256" key="13">
    <source>
        <dbReference type="ARBA" id="ARBA00043671"/>
    </source>
</evidence>
<keyword evidence="17" id="KW-1133">Transmembrane helix</keyword>
<keyword evidence="8" id="KW-0378">Hydrolase</keyword>
<dbReference type="VEuPathDB" id="VectorBase:GPPI020602"/>
<feature type="disulfide bond" evidence="16">
    <location>
        <begin position="289"/>
        <end position="304"/>
    </location>
</feature>
<evidence type="ECO:0000256" key="2">
    <source>
        <dbReference type="ARBA" id="ARBA00008422"/>
    </source>
</evidence>
<evidence type="ECO:0000256" key="8">
    <source>
        <dbReference type="ARBA" id="ARBA00022801"/>
    </source>
</evidence>
<dbReference type="GO" id="GO:0003993">
    <property type="term" value="F:acid phosphatase activity"/>
    <property type="evidence" value="ECO:0007669"/>
    <property type="project" value="TreeGrafter"/>
</dbReference>
<evidence type="ECO:0000256" key="9">
    <source>
        <dbReference type="ARBA" id="ARBA00023136"/>
    </source>
</evidence>
<evidence type="ECO:0000256" key="7">
    <source>
        <dbReference type="ARBA" id="ARBA00022729"/>
    </source>
</evidence>
<dbReference type="CDD" id="cd07061">
    <property type="entry name" value="HP_HAP_like"/>
    <property type="match status" value="1"/>
</dbReference>
<evidence type="ECO:0000256" key="12">
    <source>
        <dbReference type="ARBA" id="ARBA00043668"/>
    </source>
</evidence>
<evidence type="ECO:0000256" key="6">
    <source>
        <dbReference type="ARBA" id="ARBA00022475"/>
    </source>
</evidence>
<evidence type="ECO:0000256" key="15">
    <source>
        <dbReference type="ARBA" id="ARBA00043832"/>
    </source>
</evidence>
<feature type="transmembrane region" description="Helical" evidence="17">
    <location>
        <begin position="476"/>
        <end position="494"/>
    </location>
</feature>
<keyword evidence="9 17" id="KW-0472">Membrane</keyword>
<dbReference type="SUPFAM" id="SSF53254">
    <property type="entry name" value="Phosphoglycerate mutase-like"/>
    <property type="match status" value="1"/>
</dbReference>
<evidence type="ECO:0000256" key="14">
    <source>
        <dbReference type="ARBA" id="ARBA00043691"/>
    </source>
</evidence>
<evidence type="ECO:0000256" key="4">
    <source>
        <dbReference type="ARBA" id="ARBA00013040"/>
    </source>
</evidence>
<dbReference type="EnsemblMetazoa" id="GPPI020602-RA">
    <property type="protein sequence ID" value="GPPI020602-PA"/>
    <property type="gene ID" value="GPPI020602"/>
</dbReference>
<keyword evidence="10" id="KW-0325">Glycoprotein</keyword>
<evidence type="ECO:0000256" key="16">
    <source>
        <dbReference type="PIRSR" id="PIRSR000894-2"/>
    </source>
</evidence>
<reference evidence="18" key="2">
    <citation type="submission" date="2020-05" db="UniProtKB">
        <authorList>
            <consortium name="EnsemblMetazoa"/>
        </authorList>
    </citation>
    <scope>IDENTIFICATION</scope>
    <source>
        <strain evidence="18">IAEA</strain>
    </source>
</reference>
<keyword evidence="16" id="KW-1015">Disulfide bond</keyword>
<organism evidence="18 19">
    <name type="scientific">Glossina palpalis gambiensis</name>
    <dbReference type="NCBI Taxonomy" id="67801"/>
    <lineage>
        <taxon>Eukaryota</taxon>
        <taxon>Metazoa</taxon>
        <taxon>Ecdysozoa</taxon>
        <taxon>Arthropoda</taxon>
        <taxon>Hexapoda</taxon>
        <taxon>Insecta</taxon>
        <taxon>Pterygota</taxon>
        <taxon>Neoptera</taxon>
        <taxon>Endopterygota</taxon>
        <taxon>Diptera</taxon>
        <taxon>Brachycera</taxon>
        <taxon>Muscomorpha</taxon>
        <taxon>Hippoboscoidea</taxon>
        <taxon>Glossinidae</taxon>
        <taxon>Glossina</taxon>
    </lineage>
</organism>
<comment type="catalytic activity">
    <reaction evidence="13">
        <text>1D-myo-inositol 1,2,4,5,6-pentakisphosphate + H2O = 1D-myo-inositol 1,2,5,6-tetrakisphosphate + phosphate</text>
        <dbReference type="Rhea" id="RHEA:77115"/>
        <dbReference type="ChEBI" id="CHEBI:15377"/>
        <dbReference type="ChEBI" id="CHEBI:43474"/>
        <dbReference type="ChEBI" id="CHEBI:57798"/>
        <dbReference type="ChEBI" id="CHEBI:195535"/>
        <dbReference type="EC" id="3.1.3.62"/>
    </reaction>
    <physiologicalReaction direction="left-to-right" evidence="13">
        <dbReference type="Rhea" id="RHEA:77116"/>
    </physiologicalReaction>
</comment>
<feature type="disulfide bond" evidence="16">
    <location>
        <begin position="439"/>
        <end position="444"/>
    </location>
</feature>
<feature type="disulfide bond" evidence="16">
    <location>
        <begin position="83"/>
        <end position="415"/>
    </location>
</feature>
<dbReference type="InterPro" id="IPR016274">
    <property type="entry name" value="Histidine_acid_Pase_euk"/>
</dbReference>
<evidence type="ECO:0000256" key="3">
    <source>
        <dbReference type="ARBA" id="ARBA00012976"/>
    </source>
</evidence>
<dbReference type="EC" id="3.1.3.80" evidence="3"/>
<dbReference type="EC" id="3.1.3.62" evidence="4"/>
<dbReference type="Pfam" id="PF00328">
    <property type="entry name" value="His_Phos_2"/>
    <property type="match status" value="1"/>
</dbReference>
<dbReference type="EMBL" id="JXJN01009180">
    <property type="status" value="NOT_ANNOTATED_CDS"/>
    <property type="molecule type" value="Genomic_DNA"/>
</dbReference>
<keyword evidence="17" id="KW-0812">Transmembrane</keyword>
<keyword evidence="6" id="KW-1003">Cell membrane</keyword>
<dbReference type="PANTHER" id="PTHR20963:SF8">
    <property type="entry name" value="MULTIPLE INOSITOL POLYPHOSPHATE PHOSPHATASE 1"/>
    <property type="match status" value="1"/>
</dbReference>
<dbReference type="GO" id="GO:0034417">
    <property type="term" value="F:bisphosphoglycerate 3-phosphatase activity"/>
    <property type="evidence" value="ECO:0007669"/>
    <property type="project" value="UniProtKB-EC"/>
</dbReference>
<dbReference type="InterPro" id="IPR000560">
    <property type="entry name" value="His_Pase_clade-2"/>
</dbReference>